<organism evidence="2 3">
    <name type="scientific">Isoptericola jiangsuensis</name>
    <dbReference type="NCBI Taxonomy" id="548579"/>
    <lineage>
        <taxon>Bacteria</taxon>
        <taxon>Bacillati</taxon>
        <taxon>Actinomycetota</taxon>
        <taxon>Actinomycetes</taxon>
        <taxon>Micrococcales</taxon>
        <taxon>Promicromonosporaceae</taxon>
        <taxon>Isoptericola</taxon>
    </lineage>
</organism>
<gene>
    <name evidence="2" type="ORF">ATJ88_0087</name>
</gene>
<evidence type="ECO:0000313" key="3">
    <source>
        <dbReference type="Proteomes" id="UP000224130"/>
    </source>
</evidence>
<dbReference type="Proteomes" id="UP000224130">
    <property type="component" value="Unassembled WGS sequence"/>
</dbReference>
<dbReference type="GO" id="GO:0046872">
    <property type="term" value="F:metal ion binding"/>
    <property type="evidence" value="ECO:0007669"/>
    <property type="project" value="InterPro"/>
</dbReference>
<dbReference type="OrthoDB" id="4919382at2"/>
<reference evidence="2 3" key="1">
    <citation type="submission" date="2017-10" db="EMBL/GenBank/DDBJ databases">
        <title>Sequencing the genomes of 1000 actinobacteria strains.</title>
        <authorList>
            <person name="Klenk H.-P."/>
        </authorList>
    </citation>
    <scope>NUCLEOTIDE SEQUENCE [LARGE SCALE GENOMIC DNA]</scope>
    <source>
        <strain evidence="2 3">DSM 21863</strain>
    </source>
</reference>
<name>A0A2A9ERF2_9MICO</name>
<evidence type="ECO:0000313" key="2">
    <source>
        <dbReference type="EMBL" id="PFG41448.1"/>
    </source>
</evidence>
<protein>
    <submittedName>
        <fullName evidence="2">Uncharacterized protein</fullName>
    </submittedName>
</protein>
<sequence length="345" mass="35854">MRGLQLTSTYLPDDVPSPYDLRLGPVRGDAARRAGGHAPTTSGPLAVVDDRAPVTALALAWPSDVAEDRPDAATVDQARRAAISREVLEHGSDVVVDVVWSPGTGADLVTFVLPHAAAVDEAPRLVDVVRSRLAHPDPVVAVVGPADVVAGTAALTTRRLRPPAPPVVSTMRQSRVQGFDQVCIIGADPAAEVGHAATLVSLCRAAAGPGSLVPQALSDAGVRASVQPVRCLRDGAPVITWHVVCRAGDSMLTLETLAATLLDPRLTADPAATDATREVVRENLRRVRRSPQGLAGSLAEYSVMGWGAHLLADPDAALDDVEPADLAQATAALVRPVADVLGWEG</sequence>
<proteinExistence type="predicted"/>
<accession>A0A2A9ERF2</accession>
<dbReference type="SUPFAM" id="SSF63411">
    <property type="entry name" value="LuxS/MPP-like metallohydrolase"/>
    <property type="match status" value="1"/>
</dbReference>
<dbReference type="RefSeq" id="WP_098461916.1">
    <property type="nucleotide sequence ID" value="NZ_PDJJ01000001.1"/>
</dbReference>
<dbReference type="AlphaFoldDB" id="A0A2A9ERF2"/>
<dbReference type="InterPro" id="IPR011249">
    <property type="entry name" value="Metalloenz_LuxS/M16"/>
</dbReference>
<keyword evidence="3" id="KW-1185">Reference proteome</keyword>
<dbReference type="EMBL" id="PDJJ01000001">
    <property type="protein sequence ID" value="PFG41448.1"/>
    <property type="molecule type" value="Genomic_DNA"/>
</dbReference>
<feature type="region of interest" description="Disordered" evidence="1">
    <location>
        <begin position="22"/>
        <end position="44"/>
    </location>
</feature>
<comment type="caution">
    <text evidence="2">The sequence shown here is derived from an EMBL/GenBank/DDBJ whole genome shotgun (WGS) entry which is preliminary data.</text>
</comment>
<evidence type="ECO:0000256" key="1">
    <source>
        <dbReference type="SAM" id="MobiDB-lite"/>
    </source>
</evidence>